<sequence>MLDHATDINATKFVWYEAYHRCHHRACDGTHSVPFSEHLHITHSCLFLQLSNCSSVNRFACIDMSSWKRDVSCMCVDTLRTHREQHGSLALHIEERYCNRSTSPRSSGIFSSVFL</sequence>
<organism evidence="1">
    <name type="scientific">Chrysotila carterae</name>
    <name type="common">Marine alga</name>
    <name type="synonym">Syracosphaera carterae</name>
    <dbReference type="NCBI Taxonomy" id="13221"/>
    <lineage>
        <taxon>Eukaryota</taxon>
        <taxon>Haptista</taxon>
        <taxon>Haptophyta</taxon>
        <taxon>Prymnesiophyceae</taxon>
        <taxon>Isochrysidales</taxon>
        <taxon>Isochrysidaceae</taxon>
        <taxon>Chrysotila</taxon>
    </lineage>
</organism>
<dbReference type="AlphaFoldDB" id="A0A7S4BZU3"/>
<proteinExistence type="predicted"/>
<dbReference type="EMBL" id="HBIZ01054928">
    <property type="protein sequence ID" value="CAE0782493.1"/>
    <property type="molecule type" value="Transcribed_RNA"/>
</dbReference>
<protein>
    <submittedName>
        <fullName evidence="1">Uncharacterized protein</fullName>
    </submittedName>
</protein>
<evidence type="ECO:0000313" key="1">
    <source>
        <dbReference type="EMBL" id="CAE0782493.1"/>
    </source>
</evidence>
<reference evidence="1" key="1">
    <citation type="submission" date="2021-01" db="EMBL/GenBank/DDBJ databases">
        <authorList>
            <person name="Corre E."/>
            <person name="Pelletier E."/>
            <person name="Niang G."/>
            <person name="Scheremetjew M."/>
            <person name="Finn R."/>
            <person name="Kale V."/>
            <person name="Holt S."/>
            <person name="Cochrane G."/>
            <person name="Meng A."/>
            <person name="Brown T."/>
            <person name="Cohen L."/>
        </authorList>
    </citation>
    <scope>NUCLEOTIDE SEQUENCE</scope>
    <source>
        <strain evidence="1">CCMP645</strain>
    </source>
</reference>
<gene>
    <name evidence="1" type="ORF">PCAR00345_LOCUS35195</name>
</gene>
<name>A0A7S4BZU3_CHRCT</name>
<accession>A0A7S4BZU3</accession>